<dbReference type="Pfam" id="PF16770">
    <property type="entry name" value="RTT107_BRCT_5"/>
    <property type="match status" value="1"/>
</dbReference>
<dbReference type="SMART" id="SM00292">
    <property type="entry name" value="BRCT"/>
    <property type="match status" value="5"/>
</dbReference>
<name>A0A8H6VV06_9AGAR</name>
<dbReference type="EMBL" id="JACAZF010000017">
    <property type="protein sequence ID" value="KAF7289269.1"/>
    <property type="molecule type" value="Genomic_DNA"/>
</dbReference>
<dbReference type="InterPro" id="IPR036420">
    <property type="entry name" value="BRCT_dom_sf"/>
</dbReference>
<evidence type="ECO:0000256" key="1">
    <source>
        <dbReference type="SAM" id="MobiDB-lite"/>
    </source>
</evidence>
<feature type="region of interest" description="Disordered" evidence="1">
    <location>
        <begin position="824"/>
        <end position="868"/>
    </location>
</feature>
<reference evidence="3" key="1">
    <citation type="submission" date="2020-05" db="EMBL/GenBank/DDBJ databases">
        <title>Mycena genomes resolve the evolution of fungal bioluminescence.</title>
        <authorList>
            <person name="Tsai I.J."/>
        </authorList>
    </citation>
    <scope>NUCLEOTIDE SEQUENCE</scope>
    <source>
        <strain evidence="3">171206Taipei</strain>
    </source>
</reference>
<feature type="domain" description="BRCT" evidence="2">
    <location>
        <begin position="1"/>
        <end position="84"/>
    </location>
</feature>
<evidence type="ECO:0000313" key="4">
    <source>
        <dbReference type="Proteomes" id="UP000636479"/>
    </source>
</evidence>
<dbReference type="CDD" id="cd18436">
    <property type="entry name" value="BRCT_BRC1_like_rpt2"/>
    <property type="match status" value="1"/>
</dbReference>
<organism evidence="3 4">
    <name type="scientific">Mycena indigotica</name>
    <dbReference type="NCBI Taxonomy" id="2126181"/>
    <lineage>
        <taxon>Eukaryota</taxon>
        <taxon>Fungi</taxon>
        <taxon>Dikarya</taxon>
        <taxon>Basidiomycota</taxon>
        <taxon>Agaricomycotina</taxon>
        <taxon>Agaricomycetes</taxon>
        <taxon>Agaricomycetidae</taxon>
        <taxon>Agaricales</taxon>
        <taxon>Marasmiineae</taxon>
        <taxon>Mycenaceae</taxon>
        <taxon>Mycena</taxon>
    </lineage>
</organism>
<sequence length="1079" mass="119303">MPFLNVRFHLSETLPRETRERLSTDLVGHHATPAESVDDATHIITDSETFEGWRDVKNVPIVTEVWVEHSLAANKMQSTEFYSVDPSKVFSGVIACGADLRTDDEEIIKAGVVSLGGQWRTSLTKDVTHLFAMSTTSEKYATAMQHRREHQSGIKLLLPEWFDRCIFFGKPVETQPFEWPKPTMLDRTPSSPEKLKRQQAASLSMSPKKKALYTSSALEDNPNPKSVAILGVDGSFDVWEKRRIMLGSSLDLADSRKKIFENDIRKAGGIVVKPRPNETELELVDRCDVLVTRHRAGPEFFKAWRRKKTIGTLSWVLHVHLMRNFSSPMDQLLHFPHPDHPIKGFHKHKISVTNYAGDIRDYLKKLIHLMGGEFTSSFNGKVNTALVAAQMSGAKTARAAACDVPVVNHTWLEDCFLEWKDWKLAKEKYVAYPSGVEFSTILGERGFGPRIAEVIAAEAEEAGEAIASDSEPVTPPAGMSQNSLEETEVDQLMTAPSFGAEVFSTPKSSPRKPVQRSDSDVEIEHAGPSTRAHSDSPRVLRPRSNQSPRTPSQSSRLLRSTTTLQSPLSQNGINGSTSRLVADDSDIEMQDVEATISPRGHRSRSGPSSSTKPAGRLAADDFNPQENSQSPSQGSRIVIPRPINHSKGKEKAQPEFRIGASVRQKPQPYESDSDSDLPELSTLASRKATATNGAAASSSPRKPAPVTPPPPSSSLITSPRTTSRFPTKEVSVVLPTLASLSAKKRQERQASTSSQPTSASAPPRSGTATSLSRRNSSPGASSAFEDGPIASTSHNGFGVRTRRVAAVRANQQLHDTVMPDVVKFQQEMRNRKRRVSGRSEASTEYMDEESDAAPSQKRRRKSSPIAEDTSFRRLEKPIKLLTTKVDLTDDVLKKLARLGAKVTNKTAECTHLVTTGVVRTEKFLCALAVAPVIVNEAWATESAAANEILDVSDYLIRDEEGERRYEFRLEEALNRARVLRGTLFKDHIFFMTPGSFNNLDLIRSVIQANGGQFNSVRQPTLRQLESDPAHRHLVSSEAESDLWKTLGITVYKTEMILAAAMKQQVDWKNISREHILQGS</sequence>
<feature type="compositionally biased region" description="Low complexity" evidence="1">
    <location>
        <begin position="684"/>
        <end position="701"/>
    </location>
</feature>
<evidence type="ECO:0000313" key="3">
    <source>
        <dbReference type="EMBL" id="KAF7289269.1"/>
    </source>
</evidence>
<proteinExistence type="predicted"/>
<dbReference type="SUPFAM" id="SSF52113">
    <property type="entry name" value="BRCT domain"/>
    <property type="match status" value="4"/>
</dbReference>
<dbReference type="PANTHER" id="PTHR47667:SF1">
    <property type="entry name" value="REGULATOR OF TY1 TRANSPOSITION PROTEIN 107"/>
    <property type="match status" value="1"/>
</dbReference>
<evidence type="ECO:0000259" key="2">
    <source>
        <dbReference type="PROSITE" id="PS50172"/>
    </source>
</evidence>
<feature type="domain" description="BRCT" evidence="2">
    <location>
        <begin position="85"/>
        <end position="179"/>
    </location>
</feature>
<dbReference type="RefSeq" id="XP_037213300.1">
    <property type="nucleotide sequence ID" value="XM_037370299.1"/>
</dbReference>
<feature type="compositionally biased region" description="Polar residues" evidence="1">
    <location>
        <begin position="766"/>
        <end position="780"/>
    </location>
</feature>
<feature type="region of interest" description="Disordered" evidence="1">
    <location>
        <begin position="501"/>
        <end position="796"/>
    </location>
</feature>
<feature type="compositionally biased region" description="Basic and acidic residues" evidence="1">
    <location>
        <begin position="515"/>
        <end position="525"/>
    </location>
</feature>
<dbReference type="CDD" id="cd17743">
    <property type="entry name" value="BRCT_BRC1_like_rpt5"/>
    <property type="match status" value="1"/>
</dbReference>
<feature type="domain" description="BRCT" evidence="2">
    <location>
        <begin position="889"/>
        <end position="956"/>
    </location>
</feature>
<feature type="compositionally biased region" description="Polar residues" evidence="1">
    <location>
        <begin position="624"/>
        <end position="635"/>
    </location>
</feature>
<dbReference type="PANTHER" id="PTHR47667">
    <property type="entry name" value="REGULATOR OF TY1 TRANSPOSITION PROTEIN 107"/>
    <property type="match status" value="1"/>
</dbReference>
<dbReference type="AlphaFoldDB" id="A0A8H6VV06"/>
<protein>
    <recommendedName>
        <fullName evidence="2">BRCT domain-containing protein</fullName>
    </recommendedName>
</protein>
<accession>A0A8H6VV06</accession>
<dbReference type="GO" id="GO:0006302">
    <property type="term" value="P:double-strand break repair"/>
    <property type="evidence" value="ECO:0007669"/>
    <property type="project" value="TreeGrafter"/>
</dbReference>
<dbReference type="GO" id="GO:0035361">
    <property type="term" value="C:Cul8-RING ubiquitin ligase complex"/>
    <property type="evidence" value="ECO:0007669"/>
    <property type="project" value="TreeGrafter"/>
</dbReference>
<dbReference type="Gene3D" id="3.40.50.10190">
    <property type="entry name" value="BRCT domain"/>
    <property type="match status" value="5"/>
</dbReference>
<dbReference type="GO" id="GO:1990683">
    <property type="term" value="P:DNA double-strand break attachment to nuclear envelope"/>
    <property type="evidence" value="ECO:0007669"/>
    <property type="project" value="TreeGrafter"/>
</dbReference>
<feature type="compositionally biased region" description="Pro residues" evidence="1">
    <location>
        <begin position="702"/>
        <end position="712"/>
    </location>
</feature>
<dbReference type="OrthoDB" id="342264at2759"/>
<dbReference type="GeneID" id="59352815"/>
<feature type="compositionally biased region" description="Low complexity" evidence="1">
    <location>
        <begin position="749"/>
        <end position="765"/>
    </location>
</feature>
<dbReference type="InterPro" id="IPR053036">
    <property type="entry name" value="CellCycle_DNARepair_Reg"/>
</dbReference>
<feature type="compositionally biased region" description="Low complexity" evidence="1">
    <location>
        <begin position="713"/>
        <end position="724"/>
    </location>
</feature>
<dbReference type="Pfam" id="PF16589">
    <property type="entry name" value="BRCT_2"/>
    <property type="match status" value="1"/>
</dbReference>
<comment type="caution">
    <text evidence="3">The sequence shown here is derived from an EMBL/GenBank/DDBJ whole genome shotgun (WGS) entry which is preliminary data.</text>
</comment>
<dbReference type="GO" id="GO:0005634">
    <property type="term" value="C:nucleus"/>
    <property type="evidence" value="ECO:0007669"/>
    <property type="project" value="TreeGrafter"/>
</dbReference>
<feature type="domain" description="BRCT" evidence="2">
    <location>
        <begin position="360"/>
        <end position="416"/>
    </location>
</feature>
<feature type="region of interest" description="Disordered" evidence="1">
    <location>
        <begin position="462"/>
        <end position="483"/>
    </location>
</feature>
<feature type="compositionally biased region" description="Low complexity" evidence="1">
    <location>
        <begin position="542"/>
        <end position="571"/>
    </location>
</feature>
<gene>
    <name evidence="3" type="ORF">MIND_01388500</name>
</gene>
<dbReference type="InterPro" id="IPR001357">
    <property type="entry name" value="BRCT_dom"/>
</dbReference>
<dbReference type="Proteomes" id="UP000636479">
    <property type="component" value="Unassembled WGS sequence"/>
</dbReference>
<keyword evidence="4" id="KW-1185">Reference proteome</keyword>
<dbReference type="PROSITE" id="PS50172">
    <property type="entry name" value="BRCT"/>
    <property type="match status" value="4"/>
</dbReference>
<dbReference type="Pfam" id="PF12738">
    <property type="entry name" value="PTCB-BRCT"/>
    <property type="match status" value="2"/>
</dbReference>